<dbReference type="CDD" id="cd02440">
    <property type="entry name" value="AdoMet_MTases"/>
    <property type="match status" value="1"/>
</dbReference>
<dbReference type="InterPro" id="IPR013783">
    <property type="entry name" value="Ig-like_fold"/>
</dbReference>
<gene>
    <name evidence="3" type="ORF">TMPK1_02940</name>
</gene>
<evidence type="ECO:0000313" key="3">
    <source>
        <dbReference type="EMBL" id="GIL38057.1"/>
    </source>
</evidence>
<proteinExistence type="predicted"/>
<protein>
    <recommendedName>
        <fullName evidence="2">Methyltransferase type 11 domain-containing protein</fullName>
    </recommendedName>
</protein>
<dbReference type="InterPro" id="IPR013216">
    <property type="entry name" value="Methyltransf_11"/>
</dbReference>
<organism evidence="3 4">
    <name type="scientific">Roseiterribacter gracilis</name>
    <dbReference type="NCBI Taxonomy" id="2812848"/>
    <lineage>
        <taxon>Bacteria</taxon>
        <taxon>Pseudomonadati</taxon>
        <taxon>Pseudomonadota</taxon>
        <taxon>Alphaproteobacteria</taxon>
        <taxon>Rhodospirillales</taxon>
        <taxon>Roseiterribacteraceae</taxon>
        <taxon>Roseiterribacter</taxon>
    </lineage>
</organism>
<evidence type="ECO:0000259" key="2">
    <source>
        <dbReference type="Pfam" id="PF08241"/>
    </source>
</evidence>
<dbReference type="Gene3D" id="3.40.50.150">
    <property type="entry name" value="Vaccinia Virus protein VP39"/>
    <property type="match status" value="1"/>
</dbReference>
<name>A0A8S8X9P9_9PROT</name>
<accession>A0A8S8X9P9</accession>
<evidence type="ECO:0000256" key="1">
    <source>
        <dbReference type="SAM" id="MobiDB-lite"/>
    </source>
</evidence>
<dbReference type="RefSeq" id="WP_420240972.1">
    <property type="nucleotide sequence ID" value="NZ_BOPV01000001.1"/>
</dbReference>
<keyword evidence="4" id="KW-1185">Reference proteome</keyword>
<reference evidence="3" key="1">
    <citation type="submission" date="2021-02" db="EMBL/GenBank/DDBJ databases">
        <title>Genome sequence of Rhodospirillales sp. strain TMPK1 isolated from soil.</title>
        <authorList>
            <person name="Nakai R."/>
            <person name="Kusada H."/>
            <person name="Tamaki H."/>
        </authorList>
    </citation>
    <scope>NUCLEOTIDE SEQUENCE</scope>
    <source>
        <strain evidence="3">TMPK1</strain>
    </source>
</reference>
<dbReference type="Pfam" id="PF08241">
    <property type="entry name" value="Methyltransf_11"/>
    <property type="match status" value="1"/>
</dbReference>
<comment type="caution">
    <text evidence="3">The sequence shown here is derived from an EMBL/GenBank/DDBJ whole genome shotgun (WGS) entry which is preliminary data.</text>
</comment>
<dbReference type="Gene3D" id="2.60.40.10">
    <property type="entry name" value="Immunoglobulins"/>
    <property type="match status" value="1"/>
</dbReference>
<dbReference type="InterPro" id="IPR029063">
    <property type="entry name" value="SAM-dependent_MTases_sf"/>
</dbReference>
<dbReference type="SUPFAM" id="SSF53335">
    <property type="entry name" value="S-adenosyl-L-methionine-dependent methyltransferases"/>
    <property type="match status" value="1"/>
</dbReference>
<dbReference type="PANTHER" id="PTHR43591">
    <property type="entry name" value="METHYLTRANSFERASE"/>
    <property type="match status" value="1"/>
</dbReference>
<sequence>MQILSSLRRRGAPQPTPQQPEETVRPPDFIDVAALIRDYDPAEHARRADAYFAQMTDPTPILRKPFANVPEAQEIMAGLGALLPALDLFGHCRVLDFGCGLGWLSGALANLGCEMTAIDISPTALRIGEAAFLASPLSNGRTIDWKLFDGTRIPLPDASVERVICFDAFHHLPDQAPVLAEMARVLVPGGIAAFHEPGPRHSSSPQSQAEMRAFGVIENDIHIAAIEQLALQAGFARLELLAYTRRPTKFGVAVYEQLIANQGDAATYEALGRAMMQDLADLRVFTLHKHGETPRDSRDGSALDATIERVSSTRDGNKLRTSLRITNTGRAVWRPSGSTLASVNLGVRLVRTDGSSDEPSRLAVSTVPVAPGASVELQSEQVVPENVAALRFELVSELVRWFGREI</sequence>
<dbReference type="EMBL" id="BOPV01000001">
    <property type="protein sequence ID" value="GIL38057.1"/>
    <property type="molecule type" value="Genomic_DNA"/>
</dbReference>
<evidence type="ECO:0000313" key="4">
    <source>
        <dbReference type="Proteomes" id="UP000681075"/>
    </source>
</evidence>
<feature type="domain" description="Methyltransferase type 11" evidence="2">
    <location>
        <begin position="95"/>
        <end position="194"/>
    </location>
</feature>
<feature type="region of interest" description="Disordered" evidence="1">
    <location>
        <begin position="1"/>
        <end position="25"/>
    </location>
</feature>
<dbReference type="GO" id="GO:0008757">
    <property type="term" value="F:S-adenosylmethionine-dependent methyltransferase activity"/>
    <property type="evidence" value="ECO:0007669"/>
    <property type="project" value="InterPro"/>
</dbReference>
<dbReference type="Proteomes" id="UP000681075">
    <property type="component" value="Unassembled WGS sequence"/>
</dbReference>
<dbReference type="AlphaFoldDB" id="A0A8S8X9P9"/>